<gene>
    <name evidence="3" type="ORF">GXP70_23220</name>
</gene>
<accession>A0A6C0G3K3</accession>
<proteinExistence type="predicted"/>
<dbReference type="GO" id="GO:0016740">
    <property type="term" value="F:transferase activity"/>
    <property type="evidence" value="ECO:0007669"/>
    <property type="project" value="UniProtKB-KW"/>
</dbReference>
<dbReference type="Gene3D" id="3.40.50.2000">
    <property type="entry name" value="Glycogen Phosphorylase B"/>
    <property type="match status" value="1"/>
</dbReference>
<evidence type="ECO:0000259" key="2">
    <source>
        <dbReference type="Pfam" id="PF13524"/>
    </source>
</evidence>
<dbReference type="Proteomes" id="UP000476064">
    <property type="component" value="Chromosome"/>
</dbReference>
<evidence type="ECO:0000256" key="1">
    <source>
        <dbReference type="SAM" id="MobiDB-lite"/>
    </source>
</evidence>
<dbReference type="KEGG" id="plyc:GXP70_23220"/>
<evidence type="ECO:0000313" key="3">
    <source>
        <dbReference type="EMBL" id="QHT62603.1"/>
    </source>
</evidence>
<dbReference type="SUPFAM" id="SSF53756">
    <property type="entry name" value="UDP-Glycosyltransferase/glycogen phosphorylase"/>
    <property type="match status" value="1"/>
</dbReference>
<dbReference type="Pfam" id="PF13524">
    <property type="entry name" value="Glyco_trans_1_2"/>
    <property type="match status" value="1"/>
</dbReference>
<organism evidence="3 4">
    <name type="scientific">Paenibacillus lycopersici</name>
    <dbReference type="NCBI Taxonomy" id="2704462"/>
    <lineage>
        <taxon>Bacteria</taxon>
        <taxon>Bacillati</taxon>
        <taxon>Bacillota</taxon>
        <taxon>Bacilli</taxon>
        <taxon>Bacillales</taxon>
        <taxon>Paenibacillaceae</taxon>
        <taxon>Paenibacillus</taxon>
    </lineage>
</organism>
<feature type="compositionally biased region" description="Basic and acidic residues" evidence="1">
    <location>
        <begin position="35"/>
        <end position="45"/>
    </location>
</feature>
<sequence>MGAGRAGVRSPWGVISQFCFPRGQVTKSLACHSHINGDRRNDDSRGGTVQTKGQTNAKASAAGFASGYENGLRDGACEYLYRHLQPAAPPRKDCRILYIPQGFEGIDQGVIEALRLTVRDVYVADPARMAEQAALIRPDWVLVLNGLHVFPANHLEQVDAVRSLGIRTAIWFADDPYVTADTMYIAPRYDVVLTHELSTIPMYRERGCAEVIYMPLAVDHGRFKPMTVEERYRSDVCFIGQAFWNRVEMFDALAPFLKNRKVFIAGGLWDRMKHYKTMQRFIRLGWLPVDESIKYYNGARIVINLHRTTEVGQDNKNVLNLPGRSINPRTYEISACGTLQLTDCREDLPNYYTPGSDIETYADAGELRSKLEHYLSHEDDRRTIALRGLKRTLTEHTYVRRLQQIAEVLQW</sequence>
<feature type="domain" description="Spore protein YkvP/CgeB glycosyl transferase-like" evidence="2">
    <location>
        <begin position="249"/>
        <end position="406"/>
    </location>
</feature>
<dbReference type="EMBL" id="CP048209">
    <property type="protein sequence ID" value="QHT62603.1"/>
    <property type="molecule type" value="Genomic_DNA"/>
</dbReference>
<protein>
    <submittedName>
        <fullName evidence="3">Glycosyltransferase</fullName>
    </submittedName>
</protein>
<keyword evidence="3" id="KW-0808">Transferase</keyword>
<dbReference type="AlphaFoldDB" id="A0A6C0G3K3"/>
<name>A0A6C0G3K3_9BACL</name>
<dbReference type="InterPro" id="IPR055259">
    <property type="entry name" value="YkvP/CgeB_Glyco_trans-like"/>
</dbReference>
<evidence type="ECO:0000313" key="4">
    <source>
        <dbReference type="Proteomes" id="UP000476064"/>
    </source>
</evidence>
<reference evidence="3 4" key="1">
    <citation type="submission" date="2020-01" db="EMBL/GenBank/DDBJ databases">
        <title>Paenibacillus sp. nov., isolated from tomato rhizosphere.</title>
        <authorList>
            <person name="Weon H.-Y."/>
            <person name="Lee S.A."/>
        </authorList>
    </citation>
    <scope>NUCLEOTIDE SEQUENCE [LARGE SCALE GENOMIC DNA]</scope>
    <source>
        <strain evidence="3 4">12200R-189</strain>
    </source>
</reference>
<keyword evidence="4" id="KW-1185">Reference proteome</keyword>
<feature type="region of interest" description="Disordered" evidence="1">
    <location>
        <begin position="34"/>
        <end position="55"/>
    </location>
</feature>